<reference evidence="2 3" key="2">
    <citation type="submission" date="2024-07" db="EMBL/GenBank/DDBJ databases">
        <authorList>
            <person name="Akdeniz Z."/>
        </authorList>
    </citation>
    <scope>NUCLEOTIDE SEQUENCE [LARGE SCALE GENOMIC DNA]</scope>
</reference>
<organism evidence="1">
    <name type="scientific">Hexamita inflata</name>
    <dbReference type="NCBI Taxonomy" id="28002"/>
    <lineage>
        <taxon>Eukaryota</taxon>
        <taxon>Metamonada</taxon>
        <taxon>Diplomonadida</taxon>
        <taxon>Hexamitidae</taxon>
        <taxon>Hexamitinae</taxon>
        <taxon>Hexamita</taxon>
    </lineage>
</organism>
<evidence type="ECO:0000313" key="3">
    <source>
        <dbReference type="Proteomes" id="UP001642409"/>
    </source>
</evidence>
<name>A0AA86PGE6_9EUKA</name>
<dbReference type="EMBL" id="CAXDID020000400">
    <property type="protein sequence ID" value="CAL6087398.1"/>
    <property type="molecule type" value="Genomic_DNA"/>
</dbReference>
<reference evidence="1" key="1">
    <citation type="submission" date="2023-06" db="EMBL/GenBank/DDBJ databases">
        <authorList>
            <person name="Kurt Z."/>
        </authorList>
    </citation>
    <scope>NUCLEOTIDE SEQUENCE</scope>
</reference>
<dbReference type="Proteomes" id="UP001642409">
    <property type="component" value="Unassembled WGS sequence"/>
</dbReference>
<accession>A0AA86PGE6</accession>
<sequence length="786" mass="88921">MQQSQIIVQMNDINMFAVFGVSSSIETIQDSVLNVSIKFVIREGALICIKCQVSIQRSKLSFIANGQQLSAVLINGQNSMQIDNSTISYRFRSNYSSGLINQVSKQLLNISLFDSKITGYNYINSENNGYFICQLYVNTTILKQNVQVCTNDANAVGANSAVLTHIGVQIDECQQICEHLLYVYGLCIENITYGTRMQNYTICCTHPFEFDGENCICETGFLLNGSICVDVVMELTELYIYADQMTQNNSMALLQQKSYLELQIQTNYSKLEQNMIQNITMVQQQTNALFNQSEQNLLQNTSNVVIMMQNNIAELNKRIFYNFSQCEEYLKTNVSALNSHLINNISVVEHELAENTTQIYNFVQQQTNQLKTDVLLVNNTLKNTTQQLKNDIIEMNSTINMLNNSLSNNEASVLSQINTLSYNISQLNLVQQQTKSDQSVLNLTLSNQITQTNSDLSSLNTSYQLLYTEAITNNSAQQNQVTEIYSQINNLKSTDTAILTSIAAANTTTIGLITTLRTDISVLNSSFTQLRTDSQNNNTAIQTNLNIIYNNLTAMSQTTTDLKSALYSWNISIRERISDEIYYRETNDYQLQQKINTLTSKTDIIISDMTSNVTDINTNISWLYTRLNYNITTIKERIEDLEDTYIPIINSNTNNINSIWSDLNTLSDNVYTKEDVNYNISTVYQKLQGNISTRALKKQYCFEKFMSSNYSLFSLPFYSAVDQQCCATVDSLYGMSPIQGYRVFKYICSHWEDPIVIDGSSTTVISQMKGICGAYPCDPWVAGQCI</sequence>
<protein>
    <submittedName>
        <fullName evidence="1">Uncharacterized protein</fullName>
    </submittedName>
</protein>
<dbReference type="EMBL" id="CATOUU010000659">
    <property type="protein sequence ID" value="CAI9938970.1"/>
    <property type="molecule type" value="Genomic_DNA"/>
</dbReference>
<evidence type="ECO:0000313" key="2">
    <source>
        <dbReference type="EMBL" id="CAL6087398.1"/>
    </source>
</evidence>
<dbReference type="AlphaFoldDB" id="A0AA86PGE6"/>
<keyword evidence="3" id="KW-1185">Reference proteome</keyword>
<gene>
    <name evidence="1" type="ORF">HINF_LOCUS26615</name>
    <name evidence="2" type="ORF">HINF_LOCUS63628</name>
</gene>
<proteinExistence type="predicted"/>
<comment type="caution">
    <text evidence="1">The sequence shown here is derived from an EMBL/GenBank/DDBJ whole genome shotgun (WGS) entry which is preliminary data.</text>
</comment>
<evidence type="ECO:0000313" key="1">
    <source>
        <dbReference type="EMBL" id="CAI9938970.1"/>
    </source>
</evidence>